<dbReference type="PROSITE" id="PS50294">
    <property type="entry name" value="WD_REPEATS_REGION"/>
    <property type="match status" value="1"/>
</dbReference>
<dbReference type="PROSITE" id="PS00678">
    <property type="entry name" value="WD_REPEATS_1"/>
    <property type="match status" value="1"/>
</dbReference>
<gene>
    <name evidence="7" type="ORF">BLNAU_13229</name>
</gene>
<dbReference type="Gene3D" id="2.130.10.10">
    <property type="entry name" value="YVTN repeat-like/Quinoprotein amine dehydrogenase"/>
    <property type="match status" value="1"/>
</dbReference>
<dbReference type="SMART" id="SM00320">
    <property type="entry name" value="WD40"/>
    <property type="match status" value="5"/>
</dbReference>
<feature type="coiled-coil region" evidence="5">
    <location>
        <begin position="50"/>
        <end position="77"/>
    </location>
</feature>
<dbReference type="EMBL" id="JARBJD010000112">
    <property type="protein sequence ID" value="KAK2951859.1"/>
    <property type="molecule type" value="Genomic_DNA"/>
</dbReference>
<dbReference type="InterPro" id="IPR036322">
    <property type="entry name" value="WD40_repeat_dom_sf"/>
</dbReference>
<dbReference type="InterPro" id="IPR001680">
    <property type="entry name" value="WD40_rpt"/>
</dbReference>
<proteinExistence type="predicted"/>
<evidence type="ECO:0000256" key="1">
    <source>
        <dbReference type="ARBA" id="ARBA00022441"/>
    </source>
</evidence>
<keyword evidence="5" id="KW-0175">Coiled coil</keyword>
<evidence type="ECO:0000256" key="3">
    <source>
        <dbReference type="ARBA" id="ARBA00022737"/>
    </source>
</evidence>
<dbReference type="Proteomes" id="UP001281761">
    <property type="component" value="Unassembled WGS sequence"/>
</dbReference>
<dbReference type="PROSITE" id="PS50082">
    <property type="entry name" value="WD_REPEATS_2"/>
    <property type="match status" value="2"/>
</dbReference>
<keyword evidence="8" id="KW-1185">Reference proteome</keyword>
<keyword evidence="3" id="KW-0677">Repeat</keyword>
<comment type="caution">
    <text evidence="7">The sequence shown here is derived from an EMBL/GenBank/DDBJ whole genome shotgun (WGS) entry which is preliminary data.</text>
</comment>
<organism evidence="7 8">
    <name type="scientific">Blattamonas nauphoetae</name>
    <dbReference type="NCBI Taxonomy" id="2049346"/>
    <lineage>
        <taxon>Eukaryota</taxon>
        <taxon>Metamonada</taxon>
        <taxon>Preaxostyla</taxon>
        <taxon>Oxymonadida</taxon>
        <taxon>Blattamonas</taxon>
    </lineage>
</organism>
<feature type="repeat" description="WD" evidence="4">
    <location>
        <begin position="355"/>
        <end position="390"/>
    </location>
</feature>
<dbReference type="Gene3D" id="2.120.10.80">
    <property type="entry name" value="Kelch-type beta propeller"/>
    <property type="match status" value="1"/>
</dbReference>
<protein>
    <recommendedName>
        <fullName evidence="9">Guanine nucleotide-binding protein subunit beta-like protein</fullName>
    </recommendedName>
</protein>
<feature type="repeat" description="WD" evidence="4">
    <location>
        <begin position="444"/>
        <end position="485"/>
    </location>
</feature>
<evidence type="ECO:0000256" key="6">
    <source>
        <dbReference type="SAM" id="MobiDB-lite"/>
    </source>
</evidence>
<dbReference type="PANTHER" id="PTHR46093">
    <property type="entry name" value="ACYL-COA-BINDING DOMAIN-CONTAINING PROTEIN 5"/>
    <property type="match status" value="1"/>
</dbReference>
<dbReference type="PANTHER" id="PTHR46093:SF18">
    <property type="entry name" value="FIBRONECTIN TYPE-III DOMAIN-CONTAINING PROTEIN"/>
    <property type="match status" value="1"/>
</dbReference>
<evidence type="ECO:0000313" key="7">
    <source>
        <dbReference type="EMBL" id="KAK2951859.1"/>
    </source>
</evidence>
<evidence type="ECO:0008006" key="9">
    <source>
        <dbReference type="Google" id="ProtNLM"/>
    </source>
</evidence>
<dbReference type="SUPFAM" id="SSF117281">
    <property type="entry name" value="Kelch motif"/>
    <property type="match status" value="1"/>
</dbReference>
<keyword evidence="2 4" id="KW-0853">WD repeat</keyword>
<evidence type="ECO:0000256" key="2">
    <source>
        <dbReference type="ARBA" id="ARBA00022574"/>
    </source>
</evidence>
<keyword evidence="1" id="KW-0880">Kelch repeat</keyword>
<name>A0ABQ9XJE9_9EUKA</name>
<evidence type="ECO:0000256" key="5">
    <source>
        <dbReference type="SAM" id="Coils"/>
    </source>
</evidence>
<evidence type="ECO:0000313" key="8">
    <source>
        <dbReference type="Proteomes" id="UP001281761"/>
    </source>
</evidence>
<sequence>MQARSDPEWLQEITSRIFARNFVQQEAIAGNLSEQTEADAFKFSELSYSFLLLQQKVETLRKENQEISNELRDYTTGQKSSTILQETIEQLEESLFVEQEQAKLNKQSLADMQELNRSLVKQLAQLHEKNDDATKQIDNLTRENHRLQQEKMNLENTITVLTEESRTKQIIIDKQMKQIDAIINPSVISQPDPSPIKEFSSRSRSPPFSAPVHSQKGVSTSTLTSVFKTPFTSTPMSSQPVAVSQSVTVSQSLLPNEQPRFLKIPTTKNKVFELPTTATKISFNQKGTKFALACTDKTVRIYSTDKCSLLSTLTDLETDPASIALTTRSTYLAAGQASGTISIFSLGLSRRESTLNTHTKPVNSLAYCGHGNETRLLSGGADRKVVVWDVPKACPLMNMQYYSPSMCYGVCVEVNGHVAYSGHKDGVVRCWDLKSGQVAEEMRAKSHTSPISGLCLSDDNRTLIVVTDDGNVTLFDTAQRKEQKTTKIPGFSSTLQTLQPCLSPQLSIPPFCSFLLTTGKTGTMFITSLDDLKTQTIQASSDSHGRAPLTCAGWSRDADLHPSYCNWQHLPSENDSNNQHSPILFYSNKDIVSYGGPEDPPGSLSVFTKKDEGMNYQTVMHKLSGIRFQRPILTNHRRFIFGASNPRFETNNFYEIDRDVTKCSVVRSAKDNPPVSSGFSICDSKNTILIFGGYTPTADVVGDLHSFDLTTQKWTHIKPNNKTYESNLPPPMHGHTATCIGDEMFVFGGSVTKPPHFPNAPRPICLNNLYSFNLITNTWRLIRSINPEMSPPLNFVPSPRCGHIAITHANKMYVLGGEYPRRLNDLWEFDPTTNLWTIVPVVGKIPFPVGPDAFVKRKKVLFILGKSLSGPTLRKNSGNTLFSLNLSNRTCSLCLSPSSCRLTVDPSFIKYVEPTSTDERETQSEPQIETDMCVGAELLALRKQQFKAKDNLHLNLPTTRLAYFIDKHIFSRTTSLFLSTVSYHLHSNQNLPFFMLSIFPHPSPDHHFLRICAPPNHWFTTMQLCYTTPPQAKGKRPPPPPSKPNLEAVTMRRVTIVQPESGIDDPKNEKPAQNEKELTVKTSIMHSKEEIDVLIDRLWFPKRSNTNTSRKSALLPSPFTTTLKMNVQSITTNRLPVYDPRHAVPVTIPDDEIVSASNDLPALSLISDVGTSDAYLIMQWGYYPVYVCVHKWAFNSKFFITNQLLVDRQNLENFEKLMIEWNVKKEIHHSARMRKKPCPLSLLAISPFSESIKLPVFLYEEIQFRLREIWPLVKTVREIADGLDQMLMHWTDARKKQQNLKISNCHTLQLLVAWFYTHSFVCLTDQPLNERMLIEQMEKYVFLLNDNEREWMNPSEEGSWEAWRKTVQTEAEKRKQAQKMPNMIESFFNITSYVCAKEMIDSLAVLAKPTSDDTAASQSTPTESPPLLKRCRVMIEDAQAMKLKQAMQNYKNPEFRKQLAVSTIELIGISEILNSIDMTSFSQNLLAVFGDSLSLEEMETQAKANGATCVLEEIKRVMFHRKVTELSRQEAQSEDD</sequence>
<feature type="coiled-coil region" evidence="5">
    <location>
        <begin position="109"/>
        <end position="164"/>
    </location>
</feature>
<accession>A0ABQ9XJE9</accession>
<dbReference type="InterPro" id="IPR015943">
    <property type="entry name" value="WD40/YVTN_repeat-like_dom_sf"/>
</dbReference>
<dbReference type="Pfam" id="PF00400">
    <property type="entry name" value="WD40"/>
    <property type="match status" value="2"/>
</dbReference>
<dbReference type="SUPFAM" id="SSF50978">
    <property type="entry name" value="WD40 repeat-like"/>
    <property type="match status" value="1"/>
</dbReference>
<feature type="region of interest" description="Disordered" evidence="6">
    <location>
        <begin position="186"/>
        <end position="215"/>
    </location>
</feature>
<evidence type="ECO:0000256" key="4">
    <source>
        <dbReference type="PROSITE-ProRule" id="PRU00221"/>
    </source>
</evidence>
<dbReference type="Pfam" id="PF24681">
    <property type="entry name" value="Kelch_KLHDC2_KLHL20_DRC7"/>
    <property type="match status" value="1"/>
</dbReference>
<reference evidence="7 8" key="1">
    <citation type="journal article" date="2022" name="bioRxiv">
        <title>Genomics of Preaxostyla Flagellates Illuminates Evolutionary Transitions and the Path Towards Mitochondrial Loss.</title>
        <authorList>
            <person name="Novak L.V.F."/>
            <person name="Treitli S.C."/>
            <person name="Pyrih J."/>
            <person name="Halakuc P."/>
            <person name="Pipaliya S.V."/>
            <person name="Vacek V."/>
            <person name="Brzon O."/>
            <person name="Soukal P."/>
            <person name="Eme L."/>
            <person name="Dacks J.B."/>
            <person name="Karnkowska A."/>
            <person name="Elias M."/>
            <person name="Hampl V."/>
        </authorList>
    </citation>
    <scope>NUCLEOTIDE SEQUENCE [LARGE SCALE GENOMIC DNA]</scope>
    <source>
        <strain evidence="7">NAU3</strain>
        <tissue evidence="7">Gut</tissue>
    </source>
</reference>
<dbReference type="InterPro" id="IPR015915">
    <property type="entry name" value="Kelch-typ_b-propeller"/>
</dbReference>
<dbReference type="InterPro" id="IPR019775">
    <property type="entry name" value="WD40_repeat_CS"/>
</dbReference>